<keyword evidence="3" id="KW-1185">Reference proteome</keyword>
<evidence type="ECO:0000313" key="2">
    <source>
        <dbReference type="EMBL" id="SLM62388.1"/>
    </source>
</evidence>
<gene>
    <name evidence="2" type="ORF">DAQ1742_01401</name>
</gene>
<protein>
    <submittedName>
        <fullName evidence="2">Uncharacterized protein</fullName>
    </submittedName>
</protein>
<dbReference type="EMBL" id="LT615367">
    <property type="protein sequence ID" value="SLM62388.1"/>
    <property type="molecule type" value="Genomic_DNA"/>
</dbReference>
<reference evidence="2 3" key="1">
    <citation type="submission" date="2016-09" db="EMBL/GenBank/DDBJ databases">
        <authorList>
            <person name="Reverchon S."/>
            <person name="Nasser W."/>
            <person name="Leonard S."/>
            <person name="Brochier C."/>
            <person name="Duprey A."/>
        </authorList>
    </citation>
    <scope>NUCLEOTIDE SEQUENCE [LARGE SCALE GENOMIC DNA]</scope>
    <source>
        <strain evidence="2 3">174/2</strain>
    </source>
</reference>
<proteinExistence type="predicted"/>
<keyword evidence="1" id="KW-0732">Signal</keyword>
<organism evidence="2 3">
    <name type="scientific">Dickeya aquatica</name>
    <dbReference type="NCBI Taxonomy" id="1401087"/>
    <lineage>
        <taxon>Bacteria</taxon>
        <taxon>Pseudomonadati</taxon>
        <taxon>Pseudomonadota</taxon>
        <taxon>Gammaproteobacteria</taxon>
        <taxon>Enterobacterales</taxon>
        <taxon>Pectobacteriaceae</taxon>
        <taxon>Dickeya</taxon>
    </lineage>
</organism>
<dbReference type="Proteomes" id="UP000294820">
    <property type="component" value="Chromosome 1"/>
</dbReference>
<feature type="signal peptide" evidence="1">
    <location>
        <begin position="1"/>
        <end position="22"/>
    </location>
</feature>
<dbReference type="RefSeq" id="WP_145916201.1">
    <property type="nucleotide sequence ID" value="NZ_LT615367.1"/>
</dbReference>
<evidence type="ECO:0000313" key="3">
    <source>
        <dbReference type="Proteomes" id="UP000294820"/>
    </source>
</evidence>
<accession>A0A375A8E9</accession>
<dbReference type="AlphaFoldDB" id="A0A375A8E9"/>
<evidence type="ECO:0000256" key="1">
    <source>
        <dbReference type="SAM" id="SignalP"/>
    </source>
</evidence>
<feature type="chain" id="PRO_5017019568" evidence="1">
    <location>
        <begin position="23"/>
        <end position="291"/>
    </location>
</feature>
<dbReference type="KEGG" id="daq:DAQ1742_01401"/>
<name>A0A375A8E9_9GAMM</name>
<sequence>MILAKKLRVAAVCLALVSGAAAAESSAPPKQASPFKQWLYWSQPDDYLRYTNTDLTTVKQENINGFDVVWWRDPLTGNTYPQITSGYTANTRTQLNNVLNAAMYTMPSKKGYCSEDSIGKATHEFSLIWVSPRVVSYQIKEVLDCGAEGKQVLFSTQSIATENVKPLSIHDVLALSDTRPLPLIRNELAGFDRAVHQVLILRDWLEERFSERYPQCGYFFYVDEGNQWSDDVWALTPQGIRFYPASQDYDFHLRAVDNDDIRKTCRTEQVVVLPWSLLQANPGPLTKTVMP</sequence>